<dbReference type="InterPro" id="IPR036565">
    <property type="entry name" value="Mur-like_cat_sf"/>
</dbReference>
<dbReference type="InterPro" id="IPR013221">
    <property type="entry name" value="Mur_ligase_cen"/>
</dbReference>
<dbReference type="AlphaFoldDB" id="A0A165GU53"/>
<dbReference type="PRINTS" id="PR01758">
    <property type="entry name" value="CAPSULEPROTB"/>
</dbReference>
<dbReference type="PANTHER" id="PTHR43445:SF1">
    <property type="entry name" value="PGA SYNTHASE CAPB"/>
    <property type="match status" value="1"/>
</dbReference>
<feature type="domain" description="Mur ligase central" evidence="1">
    <location>
        <begin position="41"/>
        <end position="199"/>
    </location>
</feature>
<evidence type="ECO:0000259" key="1">
    <source>
        <dbReference type="Pfam" id="PF08245"/>
    </source>
</evidence>
<proteinExistence type="predicted"/>
<dbReference type="SUPFAM" id="SSF53623">
    <property type="entry name" value="MurD-like peptide ligases, catalytic domain"/>
    <property type="match status" value="1"/>
</dbReference>
<dbReference type="PANTHER" id="PTHR43445">
    <property type="entry name" value="UDP-N-ACETYLMURAMATE--L-ALANINE LIGASE-RELATED"/>
    <property type="match status" value="1"/>
</dbReference>
<sequence>MVVEFLLILLLASLALFLGVRDKKINDKNVASIPVRVNVNGIRGKSTVTRLITGVLQEAGYHTVGKTTGTDARMLYWFDSKEDPIKRRLEGPNIGEQRKVLAKAAELNADALVSECMAVKPDYQIVFQEKLLQANIALIVNVLEDHMDVLGPTLEEVADSFSEAIPYNGDLIINDSPYVPHFKQMAKKRNTKVHVCDTSVVSEEFLKKFEYMVFPENAALALAVADVLGIDHETARKGMLKAWPDPGAMEILPIGDVDNPSYLVNGFAANDPTSTLNIWERVEQLSYPTDDPVVIMNTRSDRVDRTEQFVQQVLPNIQAETLVAMGDSTGLIADAYKRGEFPVKNLLNLENASTDEVVRALQPYLSGKSIYGVGNIHGGADKLVAQLEQMKITKEIA</sequence>
<dbReference type="EMBL" id="LQNT01000010">
    <property type="protein sequence ID" value="KZE37694.1"/>
    <property type="molecule type" value="Genomic_DNA"/>
</dbReference>
<dbReference type="Gene3D" id="3.40.1190.10">
    <property type="entry name" value="Mur-like, catalytic domain"/>
    <property type="match status" value="1"/>
</dbReference>
<dbReference type="NCBIfam" id="TIGR04012">
    <property type="entry name" value="poly_gGlu_PgsB"/>
    <property type="match status" value="1"/>
</dbReference>
<dbReference type="InterPro" id="IPR050061">
    <property type="entry name" value="MurCDEF_pg_biosynth"/>
</dbReference>
<dbReference type="Proteomes" id="UP000076490">
    <property type="component" value="Unassembled WGS sequence"/>
</dbReference>
<dbReference type="OrthoDB" id="2884at2"/>
<dbReference type="GO" id="GO:0016020">
    <property type="term" value="C:membrane"/>
    <property type="evidence" value="ECO:0007669"/>
    <property type="project" value="InterPro"/>
</dbReference>
<comment type="caution">
    <text evidence="2">The sequence shown here is derived from an EMBL/GenBank/DDBJ whole genome shotgun (WGS) entry which is preliminary data.</text>
</comment>
<protein>
    <submittedName>
        <fullName evidence="2">Poly-gamma-glutamate synthase PgsB</fullName>
    </submittedName>
</protein>
<dbReference type="RefSeq" id="WP_063181341.1">
    <property type="nucleotide sequence ID" value="NZ_LQNT01000010.1"/>
</dbReference>
<organism evidence="2 3">
    <name type="scientific">Bhargavaea cecembensis</name>
    <dbReference type="NCBI Taxonomy" id="394098"/>
    <lineage>
        <taxon>Bacteria</taxon>
        <taxon>Bacillati</taxon>
        <taxon>Bacillota</taxon>
        <taxon>Bacilli</taxon>
        <taxon>Bacillales</taxon>
        <taxon>Caryophanaceae</taxon>
        <taxon>Bhargavaea</taxon>
    </lineage>
</organism>
<reference evidence="2 3" key="1">
    <citation type="submission" date="2016-01" db="EMBL/GenBank/DDBJ databases">
        <title>Whole genome sequencing of Bhargavaea cecembensis T14.</title>
        <authorList>
            <person name="Hong K.W."/>
        </authorList>
    </citation>
    <scope>NUCLEOTIDE SEQUENCE [LARGE SCALE GENOMIC DNA]</scope>
    <source>
        <strain evidence="2 3">T14</strain>
    </source>
</reference>
<dbReference type="GO" id="GO:0016881">
    <property type="term" value="F:acid-amino acid ligase activity"/>
    <property type="evidence" value="ECO:0007669"/>
    <property type="project" value="InterPro"/>
</dbReference>
<accession>A0A165GU53</accession>
<evidence type="ECO:0000313" key="2">
    <source>
        <dbReference type="EMBL" id="KZE37694.1"/>
    </source>
</evidence>
<gene>
    <name evidence="2" type="ORF">AV656_09160</name>
</gene>
<dbReference type="InterPro" id="IPR008337">
    <property type="entry name" value="Capsule_biosynth_CapB"/>
</dbReference>
<evidence type="ECO:0000313" key="3">
    <source>
        <dbReference type="Proteomes" id="UP000076490"/>
    </source>
</evidence>
<dbReference type="GO" id="GO:0045227">
    <property type="term" value="P:capsule polysaccharide biosynthetic process"/>
    <property type="evidence" value="ECO:0007669"/>
    <property type="project" value="InterPro"/>
</dbReference>
<dbReference type="GO" id="GO:0005524">
    <property type="term" value="F:ATP binding"/>
    <property type="evidence" value="ECO:0007669"/>
    <property type="project" value="InterPro"/>
</dbReference>
<dbReference type="Pfam" id="PF08245">
    <property type="entry name" value="Mur_ligase_M"/>
    <property type="match status" value="1"/>
</dbReference>
<name>A0A165GU53_9BACL</name>